<evidence type="ECO:0000256" key="3">
    <source>
        <dbReference type="ARBA" id="ARBA00022517"/>
    </source>
</evidence>
<evidence type="ECO:0008006" key="9">
    <source>
        <dbReference type="Google" id="ProtNLM"/>
    </source>
</evidence>
<dbReference type="PANTHER" id="PTHR11096:SF1">
    <property type="entry name" value="RNA 3'-TERMINAL PHOSPHATE CYCLASE-LIKE PROTEIN"/>
    <property type="match status" value="1"/>
</dbReference>
<dbReference type="OrthoDB" id="1911237at2759"/>
<keyword evidence="8" id="KW-1185">Reference proteome</keyword>
<evidence type="ECO:0000259" key="6">
    <source>
        <dbReference type="Pfam" id="PF05189"/>
    </source>
</evidence>
<comment type="subcellular location">
    <subcellularLocation>
        <location evidence="1">Nucleus</location>
        <location evidence="1">Nucleolus</location>
    </subcellularLocation>
</comment>
<dbReference type="SUPFAM" id="SSF55205">
    <property type="entry name" value="EPT/RTPC-like"/>
    <property type="match status" value="1"/>
</dbReference>
<dbReference type="Gene3D" id="3.30.360.20">
    <property type="entry name" value="RNA 3'-terminal phosphate cyclase, insert domain"/>
    <property type="match status" value="1"/>
</dbReference>
<dbReference type="InterPro" id="IPR013791">
    <property type="entry name" value="RNA3'-term_phos_cycl_insert"/>
</dbReference>
<dbReference type="NCBIfam" id="TIGR03400">
    <property type="entry name" value="18S_RNA_Rcl1p"/>
    <property type="match status" value="1"/>
</dbReference>
<keyword evidence="3" id="KW-0690">Ribosome biogenesis</keyword>
<feature type="domain" description="RNA 3'-terminal phosphate cyclase insert" evidence="6">
    <location>
        <begin position="184"/>
        <end position="300"/>
    </location>
</feature>
<dbReference type="InterPro" id="IPR037136">
    <property type="entry name" value="RNA3'_phos_cyclase_dom_sf"/>
</dbReference>
<dbReference type="Proteomes" id="UP000243459">
    <property type="component" value="Chromosome 2"/>
</dbReference>
<evidence type="ECO:0000256" key="1">
    <source>
        <dbReference type="ARBA" id="ARBA00004604"/>
    </source>
</evidence>
<evidence type="ECO:0000313" key="7">
    <source>
        <dbReference type="EMBL" id="ONK77387.1"/>
    </source>
</evidence>
<dbReference type="Gene3D" id="3.65.10.20">
    <property type="entry name" value="RNA 3'-terminal phosphate cyclase domain"/>
    <property type="match status" value="1"/>
</dbReference>
<protein>
    <recommendedName>
        <fullName evidence="9">RNA 3'-terminal phosphate cyclase domain-containing protein</fullName>
    </recommendedName>
</protein>
<dbReference type="GO" id="GO:0004521">
    <property type="term" value="F:RNA endonuclease activity"/>
    <property type="evidence" value="ECO:0007669"/>
    <property type="project" value="TreeGrafter"/>
</dbReference>
<dbReference type="Pfam" id="PF05189">
    <property type="entry name" value="RTC_insert"/>
    <property type="match status" value="1"/>
</dbReference>
<evidence type="ECO:0000256" key="2">
    <source>
        <dbReference type="ARBA" id="ARBA00007089"/>
    </source>
</evidence>
<gene>
    <name evidence="7" type="ORF">A4U43_C02F6010</name>
</gene>
<dbReference type="InterPro" id="IPR016443">
    <property type="entry name" value="RNA3'_term_phos_cyc_type_2"/>
</dbReference>
<name>A0A5P1FIZ7_ASPOF</name>
<feature type="domain" description="RNA 3'-terminal phosphate cyclase" evidence="5">
    <location>
        <begin position="8"/>
        <end position="351"/>
    </location>
</feature>
<dbReference type="InterPro" id="IPR036553">
    <property type="entry name" value="RPTC_insert"/>
</dbReference>
<dbReference type="EMBL" id="CM007382">
    <property type="protein sequence ID" value="ONK77387.1"/>
    <property type="molecule type" value="Genomic_DNA"/>
</dbReference>
<dbReference type="CDD" id="cd00875">
    <property type="entry name" value="RNA_Cyclase_Class_I"/>
    <property type="match status" value="1"/>
</dbReference>
<dbReference type="InterPro" id="IPR000228">
    <property type="entry name" value="RNA3'_term_phos_cyc"/>
</dbReference>
<comment type="similarity">
    <text evidence="2">Belongs to the RNA 3'-terminal cyclase family. Type 2 subfamily.</text>
</comment>
<dbReference type="InterPro" id="IPR023797">
    <property type="entry name" value="RNA3'_phos_cyclase_dom"/>
</dbReference>
<accession>A0A5P1FIZ7</accession>
<organism evidence="7 8">
    <name type="scientific">Asparagus officinalis</name>
    <name type="common">Garden asparagus</name>
    <dbReference type="NCBI Taxonomy" id="4686"/>
    <lineage>
        <taxon>Eukaryota</taxon>
        <taxon>Viridiplantae</taxon>
        <taxon>Streptophyta</taxon>
        <taxon>Embryophyta</taxon>
        <taxon>Tracheophyta</taxon>
        <taxon>Spermatophyta</taxon>
        <taxon>Magnoliopsida</taxon>
        <taxon>Liliopsida</taxon>
        <taxon>Asparagales</taxon>
        <taxon>Asparagaceae</taxon>
        <taxon>Asparagoideae</taxon>
        <taxon>Asparagus</taxon>
    </lineage>
</organism>
<evidence type="ECO:0000256" key="4">
    <source>
        <dbReference type="ARBA" id="ARBA00023242"/>
    </source>
</evidence>
<dbReference type="GO" id="GO:0000479">
    <property type="term" value="P:endonucleolytic cleavage of tricistronic rRNA transcript (SSU-rRNA, 5.8S rRNA, LSU-rRNA)"/>
    <property type="evidence" value="ECO:0007669"/>
    <property type="project" value="TreeGrafter"/>
</dbReference>
<dbReference type="AlphaFoldDB" id="A0A5P1FIZ7"/>
<dbReference type="PROSITE" id="PS01287">
    <property type="entry name" value="RTC"/>
    <property type="match status" value="1"/>
</dbReference>
<dbReference type="PANTHER" id="PTHR11096">
    <property type="entry name" value="RNA 3' TERMINAL PHOSPHATE CYCLASE"/>
    <property type="match status" value="1"/>
</dbReference>
<keyword evidence="4" id="KW-0539">Nucleus</keyword>
<dbReference type="Gramene" id="ONK77387">
    <property type="protein sequence ID" value="ONK77387"/>
    <property type="gene ID" value="A4U43_C02F6010"/>
</dbReference>
<dbReference type="InterPro" id="IPR013792">
    <property type="entry name" value="RNA3'P_cycl/enolpyr_Trfase_a/b"/>
</dbReference>
<evidence type="ECO:0000313" key="8">
    <source>
        <dbReference type="Proteomes" id="UP000243459"/>
    </source>
</evidence>
<reference evidence="8" key="1">
    <citation type="journal article" date="2017" name="Nat. Commun.">
        <title>The asparagus genome sheds light on the origin and evolution of a young Y chromosome.</title>
        <authorList>
            <person name="Harkess A."/>
            <person name="Zhou J."/>
            <person name="Xu C."/>
            <person name="Bowers J.E."/>
            <person name="Van der Hulst R."/>
            <person name="Ayyampalayam S."/>
            <person name="Mercati F."/>
            <person name="Riccardi P."/>
            <person name="McKain M.R."/>
            <person name="Kakrana A."/>
            <person name="Tang H."/>
            <person name="Ray J."/>
            <person name="Groenendijk J."/>
            <person name="Arikit S."/>
            <person name="Mathioni S.M."/>
            <person name="Nakano M."/>
            <person name="Shan H."/>
            <person name="Telgmann-Rauber A."/>
            <person name="Kanno A."/>
            <person name="Yue Z."/>
            <person name="Chen H."/>
            <person name="Li W."/>
            <person name="Chen Y."/>
            <person name="Xu X."/>
            <person name="Zhang Y."/>
            <person name="Luo S."/>
            <person name="Chen H."/>
            <person name="Gao J."/>
            <person name="Mao Z."/>
            <person name="Pires J.C."/>
            <person name="Luo M."/>
            <person name="Kudrna D."/>
            <person name="Wing R.A."/>
            <person name="Meyers B.C."/>
            <person name="Yi K."/>
            <person name="Kong H."/>
            <person name="Lavrijsen P."/>
            <person name="Sunseri F."/>
            <person name="Falavigna A."/>
            <person name="Ye Y."/>
            <person name="Leebens-Mack J.H."/>
            <person name="Chen G."/>
        </authorList>
    </citation>
    <scope>NUCLEOTIDE SEQUENCE [LARGE SCALE GENOMIC DNA]</scope>
    <source>
        <strain evidence="8">cv. DH0086</strain>
    </source>
</reference>
<evidence type="ECO:0000259" key="5">
    <source>
        <dbReference type="Pfam" id="PF01137"/>
    </source>
</evidence>
<dbReference type="OMA" id="YTDQNKG"/>
<dbReference type="GO" id="GO:0005730">
    <property type="term" value="C:nucleolus"/>
    <property type="evidence" value="ECO:0007669"/>
    <property type="project" value="UniProtKB-SubCell"/>
</dbReference>
<dbReference type="Pfam" id="PF01137">
    <property type="entry name" value="RTC"/>
    <property type="match status" value="1"/>
</dbReference>
<sequence length="379" mass="42193">MEKTSYMRFKGSRHFRQRLLLSTLSHRAIIVEEIRSNETPPGLRSYEISLLRLIEKISDDCKVEINETGTKLKYKPGVLMGGRNLVHDCGLGRSIGYFLEPLVVLGLRGKKPLSIRLKGITNDPKDPSVDTYRHTTFHILERFGVPKEGLQLKIESRGSPPLGGGEILLGVPSLPSFSAITWIDEGRVKRIRGVTFTTKVSADFDHRMMYATRGVFNRLLPDVRIEKDHRSEPNAGRSKGYGLSLVAETDSGCFISADVVICYPKVDEMETFDDSEEKPQLLPPEDVGIQAASILLGEIEQGGVVDSTHQGLLFLLCALCPEDFSKVRVGKLTPYGIETLRHVRDFLGVTFIFEPDPATNTIILKCRGSGLPNLSRRIS</sequence>
<dbReference type="InterPro" id="IPR020719">
    <property type="entry name" value="RNA3'_term_phos_cycl-like_CS"/>
</dbReference>
<proteinExistence type="inferred from homology"/>